<reference evidence="1" key="1">
    <citation type="submission" date="2013-11" db="EMBL/GenBank/DDBJ databases">
        <title>Genome sequence of the fusiform rust pathogen reveals effectors for host alternation and coevolution with pine.</title>
        <authorList>
            <consortium name="DOE Joint Genome Institute"/>
            <person name="Smith K."/>
            <person name="Pendleton A."/>
            <person name="Kubisiak T."/>
            <person name="Anderson C."/>
            <person name="Salamov A."/>
            <person name="Aerts A."/>
            <person name="Riley R."/>
            <person name="Clum A."/>
            <person name="Lindquist E."/>
            <person name="Ence D."/>
            <person name="Campbell M."/>
            <person name="Kronenberg Z."/>
            <person name="Feau N."/>
            <person name="Dhillon B."/>
            <person name="Hamelin R."/>
            <person name="Burleigh J."/>
            <person name="Smith J."/>
            <person name="Yandell M."/>
            <person name="Nelson C."/>
            <person name="Grigoriev I."/>
            <person name="Davis J."/>
        </authorList>
    </citation>
    <scope>NUCLEOTIDE SEQUENCE</scope>
    <source>
        <strain evidence="1">G11</strain>
    </source>
</reference>
<evidence type="ECO:0000313" key="2">
    <source>
        <dbReference type="Proteomes" id="UP000886653"/>
    </source>
</evidence>
<sequence>MLIIEELKRLGLHALNPQDPGLTPPKVDYGTKERAIKMIGDYVKRYRHHNDLVTEGLTALRRIMHHDPIANKVGQDVLYQLLLSDDLHHITQSAYFDLGQLAFLVFNFFFLQAIQKEARESYRKFNIKNYMRTNKKLLSAEISALWRLLHNDKLKEGIVVYLMEQILSQRPRLISLDQWKLSIGIFFGLVQKAKQQKIDMFDMLYRFSDPKSLLAGDPLRLLISKEEKIIAEEACKALASQSSVLETRYKLLVTRDARKAFSMSDGEFAGFRAQLEISGAPELQKKAAKALSSRDSIQVDVALFGLKASLMNDIIKRNTWNDNFTPSLQLVFYFGKSLIRKDPEHVKNPLYQSVLSVLKSLSGLDATWERQRYVQEALEMLERLSKEKEPKTSSIQGASSHLNRLGLQKAHFEAFIGHILTRYRSLSENARNPTSLVRDTFLRTWKVYEPNSEEVEAVENLFKPSSEICTDERYKIIDYLKTLINQPNADLIRDGEVWSCKSWIMFVILNFAAVEALGPSGRTRFFNHVLEDFEDLTFTTSVLNQEFAKSSLKVLKGYLHSIARSVIEKEVELYI</sequence>
<evidence type="ECO:0000313" key="1">
    <source>
        <dbReference type="EMBL" id="KAG0144193.1"/>
    </source>
</evidence>
<protein>
    <submittedName>
        <fullName evidence="1">Uncharacterized protein</fullName>
    </submittedName>
</protein>
<dbReference type="EMBL" id="MU167300">
    <property type="protein sequence ID" value="KAG0144193.1"/>
    <property type="molecule type" value="Genomic_DNA"/>
</dbReference>
<dbReference type="OrthoDB" id="2503467at2759"/>
<comment type="caution">
    <text evidence="1">The sequence shown here is derived from an EMBL/GenBank/DDBJ whole genome shotgun (WGS) entry which is preliminary data.</text>
</comment>
<accession>A0A9P6NDZ3</accession>
<keyword evidence="2" id="KW-1185">Reference proteome</keyword>
<dbReference type="AlphaFoldDB" id="A0A9P6NDZ3"/>
<dbReference type="Proteomes" id="UP000886653">
    <property type="component" value="Unassembled WGS sequence"/>
</dbReference>
<organism evidence="1 2">
    <name type="scientific">Cronartium quercuum f. sp. fusiforme G11</name>
    <dbReference type="NCBI Taxonomy" id="708437"/>
    <lineage>
        <taxon>Eukaryota</taxon>
        <taxon>Fungi</taxon>
        <taxon>Dikarya</taxon>
        <taxon>Basidiomycota</taxon>
        <taxon>Pucciniomycotina</taxon>
        <taxon>Pucciniomycetes</taxon>
        <taxon>Pucciniales</taxon>
        <taxon>Coleosporiaceae</taxon>
        <taxon>Cronartium</taxon>
    </lineage>
</organism>
<name>A0A9P6NDZ3_9BASI</name>
<gene>
    <name evidence="1" type="ORF">CROQUDRAFT_65265</name>
</gene>
<proteinExistence type="predicted"/>